<sequence length="92" mass="10201">MADLTVTLEYDEGVTSLDATKVLFAARSAHNLLKAVERAMTKKRRASLLWEINIYSLFGRAVIEFSCRGDKGKKRKVMEGAQVKGLGDLPSK</sequence>
<protein>
    <submittedName>
        <fullName evidence="1">Uncharacterized protein</fullName>
    </submittedName>
</protein>
<gene>
    <name evidence="1" type="ORF">LCGC14_1447960</name>
</gene>
<comment type="caution">
    <text evidence="1">The sequence shown here is derived from an EMBL/GenBank/DDBJ whole genome shotgun (WGS) entry which is preliminary data.</text>
</comment>
<dbReference type="EMBL" id="LAZR01009944">
    <property type="protein sequence ID" value="KKM69705.1"/>
    <property type="molecule type" value="Genomic_DNA"/>
</dbReference>
<accession>A0A0F9LZ28</accession>
<dbReference type="AlphaFoldDB" id="A0A0F9LZ28"/>
<name>A0A0F9LZ28_9ZZZZ</name>
<evidence type="ECO:0000313" key="1">
    <source>
        <dbReference type="EMBL" id="KKM69705.1"/>
    </source>
</evidence>
<reference evidence="1" key="1">
    <citation type="journal article" date="2015" name="Nature">
        <title>Complex archaea that bridge the gap between prokaryotes and eukaryotes.</title>
        <authorList>
            <person name="Spang A."/>
            <person name="Saw J.H."/>
            <person name="Jorgensen S.L."/>
            <person name="Zaremba-Niedzwiedzka K."/>
            <person name="Martijn J."/>
            <person name="Lind A.E."/>
            <person name="van Eijk R."/>
            <person name="Schleper C."/>
            <person name="Guy L."/>
            <person name="Ettema T.J."/>
        </authorList>
    </citation>
    <scope>NUCLEOTIDE SEQUENCE</scope>
</reference>
<proteinExistence type="predicted"/>
<organism evidence="1">
    <name type="scientific">marine sediment metagenome</name>
    <dbReference type="NCBI Taxonomy" id="412755"/>
    <lineage>
        <taxon>unclassified sequences</taxon>
        <taxon>metagenomes</taxon>
        <taxon>ecological metagenomes</taxon>
    </lineage>
</organism>